<protein>
    <recommendedName>
        <fullName evidence="7">Recombination protein RecR</fullName>
    </recommendedName>
</protein>
<dbReference type="Pfam" id="PF21176">
    <property type="entry name" value="RecR_HhH"/>
    <property type="match status" value="1"/>
</dbReference>
<evidence type="ECO:0000256" key="5">
    <source>
        <dbReference type="ARBA" id="ARBA00023172"/>
    </source>
</evidence>
<gene>
    <name evidence="7" type="primary">recR</name>
    <name evidence="9" type="ORF">J2Z62_000757</name>
</gene>
<keyword evidence="6 7" id="KW-0234">DNA repair</keyword>
<dbReference type="InterPro" id="IPR023627">
    <property type="entry name" value="Rcmb_RecR"/>
</dbReference>
<keyword evidence="5 7" id="KW-0233">DNA recombination</keyword>
<dbReference type="Pfam" id="PF13662">
    <property type="entry name" value="Toprim_4"/>
    <property type="match status" value="1"/>
</dbReference>
<dbReference type="HAMAP" id="MF_00017">
    <property type="entry name" value="RecR"/>
    <property type="match status" value="1"/>
</dbReference>
<evidence type="ECO:0000313" key="9">
    <source>
        <dbReference type="EMBL" id="MDQ0514319.1"/>
    </source>
</evidence>
<sequence length="216" mass="24891">MYTKKLDQLIDNLKKLPGISTRGAEKIAFHLLYQDPINIDLLVKSIYDLQTKSQFCNQCNFLVDQSDSDLCQHCINPQRNHQKICLVPSLFEAFKIENAKIYDGLYYVFNGELSLKNNQNLTTLDLDRLIHWLKQMPDKATTEIIIATNPTTDGQFTAKKLAELICGIDPQIKIFRLGFGLPYNSQINYVDDISLEQSLTHKQEIRIAEKKDPFQH</sequence>
<dbReference type="EMBL" id="JAUSWO010000001">
    <property type="protein sequence ID" value="MDQ0514319.1"/>
    <property type="molecule type" value="Genomic_DNA"/>
</dbReference>
<evidence type="ECO:0000256" key="1">
    <source>
        <dbReference type="ARBA" id="ARBA00022723"/>
    </source>
</evidence>
<comment type="similarity">
    <text evidence="7">Belongs to the RecR family.</text>
</comment>
<keyword evidence="1 7" id="KW-0479">Metal-binding</keyword>
<dbReference type="RefSeq" id="WP_256547803.1">
    <property type="nucleotide sequence ID" value="NZ_CP101809.1"/>
</dbReference>
<feature type="domain" description="Toprim" evidence="8">
    <location>
        <begin position="82"/>
        <end position="182"/>
    </location>
</feature>
<evidence type="ECO:0000256" key="4">
    <source>
        <dbReference type="ARBA" id="ARBA00022833"/>
    </source>
</evidence>
<dbReference type="InterPro" id="IPR006171">
    <property type="entry name" value="TOPRIM_dom"/>
</dbReference>
<evidence type="ECO:0000259" key="8">
    <source>
        <dbReference type="PROSITE" id="PS50880"/>
    </source>
</evidence>
<accession>A0ABU0M049</accession>
<keyword evidence="3 7" id="KW-0863">Zinc-finger</keyword>
<reference evidence="9" key="1">
    <citation type="submission" date="2023-07" db="EMBL/GenBank/DDBJ databases">
        <title>Genomic Encyclopedia of Type Strains, Phase IV (KMG-IV): sequencing the most valuable type-strain genomes for metagenomic binning, comparative biology and taxonomic classification.</title>
        <authorList>
            <person name="Goeker M."/>
        </authorList>
    </citation>
    <scope>NUCLEOTIDE SEQUENCE [LARGE SCALE GENOMIC DNA]</scope>
    <source>
        <strain evidence="9">DSM 21204</strain>
    </source>
</reference>
<evidence type="ECO:0000313" key="10">
    <source>
        <dbReference type="Proteomes" id="UP001240643"/>
    </source>
</evidence>
<name>A0ABU0M049_9BACT</name>
<comment type="caution">
    <text evidence="9">The sequence shown here is derived from an EMBL/GenBank/DDBJ whole genome shotgun (WGS) entry which is preliminary data.</text>
</comment>
<keyword evidence="2 7" id="KW-0227">DNA damage</keyword>
<dbReference type="Gene3D" id="3.40.1360.10">
    <property type="match status" value="1"/>
</dbReference>
<evidence type="ECO:0000256" key="6">
    <source>
        <dbReference type="ARBA" id="ARBA00023204"/>
    </source>
</evidence>
<comment type="caution">
    <text evidence="7">Lacks conserved residue(s) required for the propagation of feature annotation.</text>
</comment>
<dbReference type="Gene3D" id="1.10.8.420">
    <property type="entry name" value="RecR Domain 1"/>
    <property type="match status" value="1"/>
</dbReference>
<keyword evidence="10" id="KW-1185">Reference proteome</keyword>
<comment type="function">
    <text evidence="7">May play a role in DNA repair. It seems to be involved in an RecBC-independent recombinational process of DNA repair. It may act with RecF and RecO.</text>
</comment>
<evidence type="ECO:0000256" key="7">
    <source>
        <dbReference type="HAMAP-Rule" id="MF_00017"/>
    </source>
</evidence>
<dbReference type="SUPFAM" id="SSF111304">
    <property type="entry name" value="Recombination protein RecR"/>
    <property type="match status" value="1"/>
</dbReference>
<dbReference type="Proteomes" id="UP001240643">
    <property type="component" value="Unassembled WGS sequence"/>
</dbReference>
<dbReference type="PANTHER" id="PTHR30446:SF0">
    <property type="entry name" value="RECOMBINATION PROTEIN RECR"/>
    <property type="match status" value="1"/>
</dbReference>
<evidence type="ECO:0000256" key="2">
    <source>
        <dbReference type="ARBA" id="ARBA00022763"/>
    </source>
</evidence>
<dbReference type="InterPro" id="IPR000093">
    <property type="entry name" value="DNA_Rcmb_RecR"/>
</dbReference>
<proteinExistence type="inferred from homology"/>
<keyword evidence="4 7" id="KW-0862">Zinc</keyword>
<dbReference type="PANTHER" id="PTHR30446">
    <property type="entry name" value="RECOMBINATION PROTEIN RECR"/>
    <property type="match status" value="1"/>
</dbReference>
<evidence type="ECO:0000256" key="3">
    <source>
        <dbReference type="ARBA" id="ARBA00022771"/>
    </source>
</evidence>
<organism evidence="9 10">
    <name type="scientific">Mycoplasmoides fastidiosum</name>
    <dbReference type="NCBI Taxonomy" id="92758"/>
    <lineage>
        <taxon>Bacteria</taxon>
        <taxon>Bacillati</taxon>
        <taxon>Mycoplasmatota</taxon>
        <taxon>Mycoplasmoidales</taxon>
        <taxon>Mycoplasmoidaceae</taxon>
        <taxon>Mycoplasmoides</taxon>
    </lineage>
</organism>
<dbReference type="PROSITE" id="PS50880">
    <property type="entry name" value="TOPRIM"/>
    <property type="match status" value="1"/>
</dbReference>